<reference evidence="4 5" key="1">
    <citation type="submission" date="2016-11" db="EMBL/GenBank/DDBJ databases">
        <title>The macronuclear genome of Stentor coeruleus: a giant cell with tiny introns.</title>
        <authorList>
            <person name="Slabodnick M."/>
            <person name="Ruby J.G."/>
            <person name="Reiff S.B."/>
            <person name="Swart E.C."/>
            <person name="Gosai S."/>
            <person name="Prabakaran S."/>
            <person name="Witkowska E."/>
            <person name="Larue G.E."/>
            <person name="Fisher S."/>
            <person name="Freeman R.M."/>
            <person name="Gunawardena J."/>
            <person name="Chu W."/>
            <person name="Stover N.A."/>
            <person name="Gregory B.D."/>
            <person name="Nowacki M."/>
            <person name="Derisi J."/>
            <person name="Roy S.W."/>
            <person name="Marshall W.F."/>
            <person name="Sood P."/>
        </authorList>
    </citation>
    <scope>NUCLEOTIDE SEQUENCE [LARGE SCALE GENOMIC DNA]</scope>
    <source>
        <strain evidence="4">WM001</strain>
    </source>
</reference>
<dbReference type="EMBL" id="MPUH01001331">
    <property type="protein sequence ID" value="OMJ68434.1"/>
    <property type="molecule type" value="Genomic_DNA"/>
</dbReference>
<gene>
    <name evidence="4" type="ORF">SteCoe_34105</name>
</gene>
<dbReference type="InterPro" id="IPR036457">
    <property type="entry name" value="PPM-type-like_dom_sf"/>
</dbReference>
<dbReference type="Gene3D" id="3.60.40.10">
    <property type="entry name" value="PPM-type phosphatase domain"/>
    <property type="match status" value="1"/>
</dbReference>
<dbReference type="PROSITE" id="PS51746">
    <property type="entry name" value="PPM_2"/>
    <property type="match status" value="1"/>
</dbReference>
<protein>
    <recommendedName>
        <fullName evidence="3">PPM-type phosphatase domain-containing protein</fullName>
    </recommendedName>
</protein>
<dbReference type="OrthoDB" id="10264738at2759"/>
<dbReference type="InterPro" id="IPR015655">
    <property type="entry name" value="PP2C"/>
</dbReference>
<dbReference type="PANTHER" id="PTHR47992">
    <property type="entry name" value="PROTEIN PHOSPHATASE"/>
    <property type="match status" value="1"/>
</dbReference>
<dbReference type="Proteomes" id="UP000187209">
    <property type="component" value="Unassembled WGS sequence"/>
</dbReference>
<evidence type="ECO:0000313" key="5">
    <source>
        <dbReference type="Proteomes" id="UP000187209"/>
    </source>
</evidence>
<comment type="subcellular location">
    <subcellularLocation>
        <location evidence="1">Membrane</location>
    </subcellularLocation>
</comment>
<dbReference type="CDD" id="cd00143">
    <property type="entry name" value="PP2Cc"/>
    <property type="match status" value="1"/>
</dbReference>
<evidence type="ECO:0000256" key="2">
    <source>
        <dbReference type="ARBA" id="ARBA00023136"/>
    </source>
</evidence>
<evidence type="ECO:0000313" key="4">
    <source>
        <dbReference type="EMBL" id="OMJ68434.1"/>
    </source>
</evidence>
<name>A0A1R2AV67_9CILI</name>
<dbReference type="SUPFAM" id="SSF81606">
    <property type="entry name" value="PP2C-like"/>
    <property type="match status" value="1"/>
</dbReference>
<keyword evidence="2" id="KW-0472">Membrane</keyword>
<dbReference type="InterPro" id="IPR001932">
    <property type="entry name" value="PPM-type_phosphatase-like_dom"/>
</dbReference>
<organism evidence="4 5">
    <name type="scientific">Stentor coeruleus</name>
    <dbReference type="NCBI Taxonomy" id="5963"/>
    <lineage>
        <taxon>Eukaryota</taxon>
        <taxon>Sar</taxon>
        <taxon>Alveolata</taxon>
        <taxon>Ciliophora</taxon>
        <taxon>Postciliodesmatophora</taxon>
        <taxon>Heterotrichea</taxon>
        <taxon>Heterotrichida</taxon>
        <taxon>Stentoridae</taxon>
        <taxon>Stentor</taxon>
    </lineage>
</organism>
<comment type="caution">
    <text evidence="4">The sequence shown here is derived from an EMBL/GenBank/DDBJ whole genome shotgun (WGS) entry which is preliminary data.</text>
</comment>
<dbReference type="SMART" id="SM00332">
    <property type="entry name" value="PP2Cc"/>
    <property type="match status" value="1"/>
</dbReference>
<evidence type="ECO:0000259" key="3">
    <source>
        <dbReference type="PROSITE" id="PS51746"/>
    </source>
</evidence>
<dbReference type="GO" id="GO:0004722">
    <property type="term" value="F:protein serine/threonine phosphatase activity"/>
    <property type="evidence" value="ECO:0007669"/>
    <property type="project" value="InterPro"/>
</dbReference>
<dbReference type="AlphaFoldDB" id="A0A1R2AV67"/>
<sequence>MNSELQKSFSSKSLLYLKNPFEVEGLFPSHSEDPFAEKPFAYKGFNSSQNFVLSNIGISCRKGLKEELNQDNFFVFSKSQILVAGVFDGHGENGHIVSSLAKKFLRQNLITDLEIIQNPPISIRSSFVKTQEKIVQKFIRAKNDCLSSGCSTMVAVVNNSSLYIAHIGNCKAFIAKRVQGNLMVTPLTSEHNIDNPDEKSRILSVSCHELLSVQNDKKNCESSQNSLKLTRSFGNTGFLDLGMISDPFIYEMKLVGDENSVIICSEGVWKYVNMGEMSNILTENNCENACNVMENLAWSRWIEKYNDFVEDMTVIVIPL</sequence>
<keyword evidence="5" id="KW-1185">Reference proteome</keyword>
<evidence type="ECO:0000256" key="1">
    <source>
        <dbReference type="ARBA" id="ARBA00004370"/>
    </source>
</evidence>
<proteinExistence type="predicted"/>
<dbReference type="GO" id="GO:0016020">
    <property type="term" value="C:membrane"/>
    <property type="evidence" value="ECO:0007669"/>
    <property type="project" value="UniProtKB-SubCell"/>
</dbReference>
<accession>A0A1R2AV67</accession>
<dbReference type="Pfam" id="PF00481">
    <property type="entry name" value="PP2C"/>
    <property type="match status" value="1"/>
</dbReference>
<feature type="domain" description="PPM-type phosphatase" evidence="3">
    <location>
        <begin position="55"/>
        <end position="319"/>
    </location>
</feature>